<feature type="domain" description="AAA" evidence="2">
    <location>
        <begin position="12"/>
        <end position="85"/>
    </location>
</feature>
<feature type="transmembrane region" description="Helical" evidence="1">
    <location>
        <begin position="179"/>
        <end position="206"/>
    </location>
</feature>
<dbReference type="Pfam" id="PF13614">
    <property type="entry name" value="AAA_31"/>
    <property type="match status" value="1"/>
</dbReference>
<evidence type="ECO:0000313" key="4">
    <source>
        <dbReference type="Proteomes" id="UP001205046"/>
    </source>
</evidence>
<reference evidence="3 4" key="1">
    <citation type="submission" date="2022-04" db="EMBL/GenBank/DDBJ databases">
        <title>Human microbiome associated bacterial genomes.</title>
        <authorList>
            <person name="Sandstrom S."/>
            <person name="Salamzade R."/>
            <person name="Kalan L.R."/>
        </authorList>
    </citation>
    <scope>NUCLEOTIDE SEQUENCE [LARGE SCALE GENOMIC DNA]</scope>
    <source>
        <strain evidence="4">p3-SID767</strain>
    </source>
</reference>
<dbReference type="Proteomes" id="UP001205046">
    <property type="component" value="Unassembled WGS sequence"/>
</dbReference>
<proteinExistence type="predicted"/>
<keyword evidence="1" id="KW-1133">Transmembrane helix</keyword>
<evidence type="ECO:0000259" key="2">
    <source>
        <dbReference type="Pfam" id="PF13614"/>
    </source>
</evidence>
<keyword evidence="1" id="KW-0812">Transmembrane</keyword>
<gene>
    <name evidence="3" type="ORF">M3B43_07855</name>
</gene>
<dbReference type="RefSeq" id="WP_260073221.1">
    <property type="nucleotide sequence ID" value="NZ_JALXMO010000019.1"/>
</dbReference>
<keyword evidence="4" id="KW-1185">Reference proteome</keyword>
<evidence type="ECO:0000256" key="1">
    <source>
        <dbReference type="SAM" id="Phobius"/>
    </source>
</evidence>
<dbReference type="InterPro" id="IPR027417">
    <property type="entry name" value="P-loop_NTPase"/>
</dbReference>
<sequence>PKEGEQGELITEQAAKKILGILRSRFDIVIVDVGSYMGEANATAVEMADEVAVVTQSDVLSLRGVRRLVGLWERIGARRSEDLKIVLNSVHKTNDIQPESARKIVALPTYKTVVPRMTRALEQSVNRREPAAAGNDWSQKVQELGREMQVVPPVTLAKAKETKTRRTRKKEDGQSSIEFVGVFLCFIVLAVLVLQLVLVGVTWMFASHTASEAARAAAVGHSIVETAEDVTPRAWQNGMQINENNGRVNVSMRPPMLVPMTDVLRLSIDASAGVVRE</sequence>
<dbReference type="EMBL" id="JALXMO010000019">
    <property type="protein sequence ID" value="MCT1607240.1"/>
    <property type="molecule type" value="Genomic_DNA"/>
</dbReference>
<accession>A0ABT2HRC2</accession>
<keyword evidence="1" id="KW-0472">Membrane</keyword>
<name>A0ABT2HRC2_9MICC</name>
<dbReference type="InterPro" id="IPR025669">
    <property type="entry name" value="AAA_dom"/>
</dbReference>
<dbReference type="Gene3D" id="3.40.50.300">
    <property type="entry name" value="P-loop containing nucleotide triphosphate hydrolases"/>
    <property type="match status" value="1"/>
</dbReference>
<evidence type="ECO:0000313" key="3">
    <source>
        <dbReference type="EMBL" id="MCT1607240.1"/>
    </source>
</evidence>
<protein>
    <recommendedName>
        <fullName evidence="2">AAA domain-containing protein</fullName>
    </recommendedName>
</protein>
<comment type="caution">
    <text evidence="3">The sequence shown here is derived from an EMBL/GenBank/DDBJ whole genome shotgun (WGS) entry which is preliminary data.</text>
</comment>
<feature type="non-terminal residue" evidence="3">
    <location>
        <position position="1"/>
    </location>
</feature>
<organism evidence="3 4">
    <name type="scientific">Nesterenkonia massiliensis</name>
    <dbReference type="NCBI Taxonomy" id="1232429"/>
    <lineage>
        <taxon>Bacteria</taxon>
        <taxon>Bacillati</taxon>
        <taxon>Actinomycetota</taxon>
        <taxon>Actinomycetes</taxon>
        <taxon>Micrococcales</taxon>
        <taxon>Micrococcaceae</taxon>
        <taxon>Nesterenkonia</taxon>
    </lineage>
</organism>
<dbReference type="SUPFAM" id="SSF52540">
    <property type="entry name" value="P-loop containing nucleoside triphosphate hydrolases"/>
    <property type="match status" value="1"/>
</dbReference>